<organism evidence="1 2">
    <name type="scientific">Dictyobacter formicarum</name>
    <dbReference type="NCBI Taxonomy" id="2778368"/>
    <lineage>
        <taxon>Bacteria</taxon>
        <taxon>Bacillati</taxon>
        <taxon>Chloroflexota</taxon>
        <taxon>Ktedonobacteria</taxon>
        <taxon>Ktedonobacterales</taxon>
        <taxon>Dictyobacteraceae</taxon>
        <taxon>Dictyobacter</taxon>
    </lineage>
</organism>
<evidence type="ECO:0008006" key="3">
    <source>
        <dbReference type="Google" id="ProtNLM"/>
    </source>
</evidence>
<protein>
    <recommendedName>
        <fullName evidence="3">Aminoglycoside phosphotransferase domain-containing protein</fullName>
    </recommendedName>
</protein>
<keyword evidence="2" id="KW-1185">Reference proteome</keyword>
<dbReference type="RefSeq" id="WP_201363214.1">
    <property type="nucleotide sequence ID" value="NZ_BNJJ01000009.1"/>
</dbReference>
<evidence type="ECO:0000313" key="1">
    <source>
        <dbReference type="EMBL" id="GHO85572.1"/>
    </source>
</evidence>
<sequence length="75" mass="8334">MQNYRSITLEGAQRFLADRGGAPASEVRQLSGGEFSRAYAYRQEEQVLVVRFSATSTAFEKDRSETPSTMIGAVR</sequence>
<name>A0ABQ3VHB6_9CHLR</name>
<gene>
    <name evidence="1" type="ORF">KSZ_35780</name>
</gene>
<dbReference type="Gene3D" id="3.30.200.150">
    <property type="match status" value="1"/>
</dbReference>
<evidence type="ECO:0000313" key="2">
    <source>
        <dbReference type="Proteomes" id="UP000635565"/>
    </source>
</evidence>
<reference evidence="1 2" key="1">
    <citation type="journal article" date="2021" name="Int. J. Syst. Evol. Microbiol.">
        <title>Reticulibacter mediterranei gen. nov., sp. nov., within the new family Reticulibacteraceae fam. nov., and Ktedonospora formicarum gen. nov., sp. nov., Ktedonobacter robiniae sp. nov., Dictyobacter formicarum sp. nov. and Dictyobacter arantiisoli sp. nov., belonging to the class Ktedonobacteria.</title>
        <authorList>
            <person name="Yabe S."/>
            <person name="Zheng Y."/>
            <person name="Wang C.M."/>
            <person name="Sakai Y."/>
            <person name="Abe K."/>
            <person name="Yokota A."/>
            <person name="Donadio S."/>
            <person name="Cavaletti L."/>
            <person name="Monciardini P."/>
        </authorList>
    </citation>
    <scope>NUCLEOTIDE SEQUENCE [LARGE SCALE GENOMIC DNA]</scope>
    <source>
        <strain evidence="1 2">SOSP1-9</strain>
    </source>
</reference>
<proteinExistence type="predicted"/>
<dbReference type="EMBL" id="BNJJ01000009">
    <property type="protein sequence ID" value="GHO85572.1"/>
    <property type="molecule type" value="Genomic_DNA"/>
</dbReference>
<comment type="caution">
    <text evidence="1">The sequence shown here is derived from an EMBL/GenBank/DDBJ whole genome shotgun (WGS) entry which is preliminary data.</text>
</comment>
<accession>A0ABQ3VHB6</accession>
<dbReference type="Proteomes" id="UP000635565">
    <property type="component" value="Unassembled WGS sequence"/>
</dbReference>